<dbReference type="InterPro" id="IPR051398">
    <property type="entry name" value="Polysacch_Deacetylase"/>
</dbReference>
<dbReference type="PANTHER" id="PTHR34216">
    <property type="match status" value="1"/>
</dbReference>
<evidence type="ECO:0000259" key="3">
    <source>
        <dbReference type="PROSITE" id="PS51677"/>
    </source>
</evidence>
<evidence type="ECO:0000256" key="2">
    <source>
        <dbReference type="ARBA" id="ARBA00022729"/>
    </source>
</evidence>
<dbReference type="Gene3D" id="3.20.20.370">
    <property type="entry name" value="Glycoside hydrolase/deacetylase"/>
    <property type="match status" value="1"/>
</dbReference>
<organism evidence="4 5">
    <name type="scientific">Aquariibacter albus</name>
    <dbReference type="NCBI Taxonomy" id="2759899"/>
    <lineage>
        <taxon>Bacteria</taxon>
        <taxon>Pseudomonadati</taxon>
        <taxon>Pseudomonadota</taxon>
        <taxon>Betaproteobacteria</taxon>
        <taxon>Burkholderiales</taxon>
        <taxon>Sphaerotilaceae</taxon>
        <taxon>Aquariibacter</taxon>
    </lineage>
</organism>
<evidence type="ECO:0000313" key="4">
    <source>
        <dbReference type="EMBL" id="MBB1160672.1"/>
    </source>
</evidence>
<dbReference type="AlphaFoldDB" id="A0A839HIM2"/>
<protein>
    <submittedName>
        <fullName evidence="4">Polysaccharide deacetylase family protein</fullName>
    </submittedName>
</protein>
<comment type="caution">
    <text evidence="4">The sequence shown here is derived from an EMBL/GenBank/DDBJ whole genome shotgun (WGS) entry which is preliminary data.</text>
</comment>
<dbReference type="PROSITE" id="PS51677">
    <property type="entry name" value="NODB"/>
    <property type="match status" value="1"/>
</dbReference>
<dbReference type="InterPro" id="IPR011330">
    <property type="entry name" value="Glyco_hydro/deAcase_b/a-brl"/>
</dbReference>
<dbReference type="GO" id="GO:0016810">
    <property type="term" value="F:hydrolase activity, acting on carbon-nitrogen (but not peptide) bonds"/>
    <property type="evidence" value="ECO:0007669"/>
    <property type="project" value="InterPro"/>
</dbReference>
<reference evidence="4 5" key="1">
    <citation type="submission" date="2020-08" db="EMBL/GenBank/DDBJ databases">
        <title>Aquariorum lacteus gen. nov., sp. nov., a new member of the family Comamonadaceae, isolated from freshwater aquarium.</title>
        <authorList>
            <person name="Chun S.-J."/>
        </authorList>
    </citation>
    <scope>NUCLEOTIDE SEQUENCE [LARGE SCALE GENOMIC DNA]</scope>
    <source>
        <strain evidence="4 5">SJAQ100</strain>
    </source>
</reference>
<proteinExistence type="predicted"/>
<keyword evidence="2" id="KW-0732">Signal</keyword>
<dbReference type="EMBL" id="JACIVI010000001">
    <property type="protein sequence ID" value="MBB1160672.1"/>
    <property type="molecule type" value="Genomic_DNA"/>
</dbReference>
<dbReference type="InterPro" id="IPR002509">
    <property type="entry name" value="NODB_dom"/>
</dbReference>
<dbReference type="GO" id="GO:0005576">
    <property type="term" value="C:extracellular region"/>
    <property type="evidence" value="ECO:0007669"/>
    <property type="project" value="UniProtKB-SubCell"/>
</dbReference>
<evidence type="ECO:0000256" key="1">
    <source>
        <dbReference type="ARBA" id="ARBA00004613"/>
    </source>
</evidence>
<accession>A0A839HIM2</accession>
<dbReference type="GO" id="GO:0005975">
    <property type="term" value="P:carbohydrate metabolic process"/>
    <property type="evidence" value="ECO:0007669"/>
    <property type="project" value="InterPro"/>
</dbReference>
<name>A0A839HIM2_9BURK</name>
<dbReference type="PANTHER" id="PTHR34216:SF3">
    <property type="entry name" value="POLY-BETA-1,6-N-ACETYL-D-GLUCOSAMINE N-DEACETYLASE"/>
    <property type="match status" value="1"/>
</dbReference>
<dbReference type="SUPFAM" id="SSF88713">
    <property type="entry name" value="Glycoside hydrolase/deacetylase"/>
    <property type="match status" value="1"/>
</dbReference>
<comment type="subcellular location">
    <subcellularLocation>
        <location evidence="1">Secreted</location>
    </subcellularLocation>
</comment>
<dbReference type="Proteomes" id="UP000586093">
    <property type="component" value="Unassembled WGS sequence"/>
</dbReference>
<feature type="domain" description="NodB homology" evidence="3">
    <location>
        <begin position="73"/>
        <end position="260"/>
    </location>
</feature>
<sequence length="260" mass="28866">MTRDLAAPSARSALSILMYHRVGVFPRPAAHRALFCDVGRFARQMHFLRWAGIDVVSLDQALVHVAAGQFDRPRVVLTFDDGYQDFADHAWPILKSMGYPASVFLVSRQVGGPARWLGSDLPAANLMDRATLRRLDAEGVDFGSHTQNHRRLSTLSDTQMRGEILNSKHELEDMLGHDIRHFCYPYGDYTESARACVQTAGYHSGLTCIRGAANLATNVHELPRKAISHGDNLFGFAWKILFKHARKGRGAIVKAEAAAE</sequence>
<evidence type="ECO:0000313" key="5">
    <source>
        <dbReference type="Proteomes" id="UP000586093"/>
    </source>
</evidence>
<dbReference type="Pfam" id="PF01522">
    <property type="entry name" value="Polysacc_deac_1"/>
    <property type="match status" value="1"/>
</dbReference>
<dbReference type="CDD" id="cd10918">
    <property type="entry name" value="CE4_NodB_like_5s_6s"/>
    <property type="match status" value="1"/>
</dbReference>
<gene>
    <name evidence="4" type="ORF">H4F90_01585</name>
</gene>
<keyword evidence="5" id="KW-1185">Reference proteome</keyword>